<gene>
    <name evidence="1" type="ORF">HZY85_05275</name>
</gene>
<name>A0ABX2T2C2_9BACL</name>
<evidence type="ECO:0000313" key="1">
    <source>
        <dbReference type="EMBL" id="NYS47609.1"/>
    </source>
</evidence>
<comment type="caution">
    <text evidence="1">The sequence shown here is derived from an EMBL/GenBank/DDBJ whole genome shotgun (WGS) entry which is preliminary data.</text>
</comment>
<protein>
    <submittedName>
        <fullName evidence="1">Uncharacterized protein</fullName>
    </submittedName>
</protein>
<dbReference type="RefSeq" id="WP_179941397.1">
    <property type="nucleotide sequence ID" value="NZ_JACBYF010000009.1"/>
</dbReference>
<dbReference type="Proteomes" id="UP000531840">
    <property type="component" value="Unassembled WGS sequence"/>
</dbReference>
<keyword evidence="2" id="KW-1185">Reference proteome</keyword>
<sequence>MDNLTNFLKNNINQETSLENIVNIFEKMCEIPAKEDMILFETGTFTTSLNTQMFQVSFVRQFSNEDEEFLQVRVDILYEPDNENKMFNGAVWAEDLSKNIFDYIRNSKVFTYAKNKEYCKVKIWCDET</sequence>
<evidence type="ECO:0000313" key="2">
    <source>
        <dbReference type="Proteomes" id="UP000531840"/>
    </source>
</evidence>
<proteinExistence type="predicted"/>
<dbReference type="EMBL" id="JACBYF010000009">
    <property type="protein sequence ID" value="NYS47609.1"/>
    <property type="molecule type" value="Genomic_DNA"/>
</dbReference>
<reference evidence="1 2" key="1">
    <citation type="submission" date="2020-07" db="EMBL/GenBank/DDBJ databases">
        <title>MOT database genomes.</title>
        <authorList>
            <person name="Joseph S."/>
            <person name="Aduse-Opoku J."/>
            <person name="Hashim A."/>
            <person name="Wade W."/>
            <person name="Curtis M."/>
        </authorList>
    </citation>
    <scope>NUCLEOTIDE SEQUENCE [LARGE SCALE GENOMIC DNA]</scope>
    <source>
        <strain evidence="1 2">CIP 106318</strain>
    </source>
</reference>
<accession>A0ABX2T2C2</accession>
<organism evidence="1 2">
    <name type="scientific">Gemelliphila palaticanis</name>
    <dbReference type="NCBI Taxonomy" id="81950"/>
    <lineage>
        <taxon>Bacteria</taxon>
        <taxon>Bacillati</taxon>
        <taxon>Bacillota</taxon>
        <taxon>Bacilli</taxon>
        <taxon>Bacillales</taxon>
        <taxon>Gemellaceae</taxon>
        <taxon>Gemelliphila</taxon>
    </lineage>
</organism>